<evidence type="ECO:0000256" key="7">
    <source>
        <dbReference type="SAM" id="Phobius"/>
    </source>
</evidence>
<dbReference type="InterPro" id="IPR045621">
    <property type="entry name" value="BPD_transp_1_N"/>
</dbReference>
<keyword evidence="6 7" id="KW-0472">Membrane</keyword>
<dbReference type="PROSITE" id="PS50928">
    <property type="entry name" value="ABC_TM1"/>
    <property type="match status" value="1"/>
</dbReference>
<feature type="transmembrane region" description="Helical" evidence="7">
    <location>
        <begin position="184"/>
        <end position="206"/>
    </location>
</feature>
<evidence type="ECO:0000256" key="4">
    <source>
        <dbReference type="ARBA" id="ARBA00022692"/>
    </source>
</evidence>
<organism evidence="9">
    <name type="scientific">freshwater metagenome</name>
    <dbReference type="NCBI Taxonomy" id="449393"/>
    <lineage>
        <taxon>unclassified sequences</taxon>
        <taxon>metagenomes</taxon>
        <taxon>ecological metagenomes</taxon>
    </lineage>
</organism>
<dbReference type="InterPro" id="IPR000515">
    <property type="entry name" value="MetI-like"/>
</dbReference>
<dbReference type="Pfam" id="PF00528">
    <property type="entry name" value="BPD_transp_1"/>
    <property type="match status" value="1"/>
</dbReference>
<keyword evidence="4 7" id="KW-0812">Transmembrane</keyword>
<evidence type="ECO:0000256" key="5">
    <source>
        <dbReference type="ARBA" id="ARBA00022989"/>
    </source>
</evidence>
<dbReference type="GO" id="GO:0055085">
    <property type="term" value="P:transmembrane transport"/>
    <property type="evidence" value="ECO:0007669"/>
    <property type="project" value="InterPro"/>
</dbReference>
<reference evidence="9" key="1">
    <citation type="submission" date="2020-05" db="EMBL/GenBank/DDBJ databases">
        <authorList>
            <person name="Chiriac C."/>
            <person name="Salcher M."/>
            <person name="Ghai R."/>
            <person name="Kavagutti S V."/>
        </authorList>
    </citation>
    <scope>NUCLEOTIDE SEQUENCE</scope>
</reference>
<feature type="transmembrane region" description="Helical" evidence="7">
    <location>
        <begin position="242"/>
        <end position="266"/>
    </location>
</feature>
<feature type="domain" description="ABC transmembrane type-1" evidence="8">
    <location>
        <begin position="95"/>
        <end position="307"/>
    </location>
</feature>
<name>A0A6J7BPG8_9ZZZZ</name>
<keyword evidence="3" id="KW-1003">Cell membrane</keyword>
<dbReference type="Pfam" id="PF19300">
    <property type="entry name" value="BPD_transp_1_N"/>
    <property type="match status" value="1"/>
</dbReference>
<evidence type="ECO:0000256" key="3">
    <source>
        <dbReference type="ARBA" id="ARBA00022475"/>
    </source>
</evidence>
<dbReference type="EMBL" id="CAFBIX010000015">
    <property type="protein sequence ID" value="CAB4847330.1"/>
    <property type="molecule type" value="Genomic_DNA"/>
</dbReference>
<gene>
    <name evidence="9" type="ORF">UFOPK3278_00559</name>
</gene>
<accession>A0A6J7BPG8</accession>
<evidence type="ECO:0000259" key="8">
    <source>
        <dbReference type="PROSITE" id="PS50928"/>
    </source>
</evidence>
<dbReference type="Gene3D" id="1.10.3720.10">
    <property type="entry name" value="MetI-like"/>
    <property type="match status" value="1"/>
</dbReference>
<evidence type="ECO:0000256" key="1">
    <source>
        <dbReference type="ARBA" id="ARBA00004651"/>
    </source>
</evidence>
<keyword evidence="2" id="KW-0813">Transport</keyword>
<keyword evidence="5 7" id="KW-1133">Transmembrane helix</keyword>
<dbReference type="PANTHER" id="PTHR43376:SF1">
    <property type="entry name" value="OLIGOPEPTIDE TRANSPORT SYSTEM PERMEASE PROTEIN"/>
    <property type="match status" value="1"/>
</dbReference>
<dbReference type="PANTHER" id="PTHR43376">
    <property type="entry name" value="OLIGOPEPTIDE TRANSPORT SYSTEM PERMEASE PROTEIN"/>
    <property type="match status" value="1"/>
</dbReference>
<comment type="subcellular location">
    <subcellularLocation>
        <location evidence="1">Cell membrane</location>
        <topology evidence="1">Multi-pass membrane protein</topology>
    </subcellularLocation>
</comment>
<evidence type="ECO:0000256" key="6">
    <source>
        <dbReference type="ARBA" id="ARBA00023136"/>
    </source>
</evidence>
<dbReference type="SUPFAM" id="SSF161098">
    <property type="entry name" value="MetI-like"/>
    <property type="match status" value="1"/>
</dbReference>
<dbReference type="CDD" id="cd06261">
    <property type="entry name" value="TM_PBP2"/>
    <property type="match status" value="1"/>
</dbReference>
<sequence>MGYLPRKSLQVLGSIFAVTTFNFFLFHIIPGDPLRLIARTQKLDAEQVAALRIEYGLDGSLFSQYLTYIGNLLHGDLGYSFALHEQVSTALMRALGHTALLLATSTVIVVLFGIFLGVFAGSRQGSKADSRTIIGALVFWSMPTFWVGMLLVFTFGVWWGVLPISGITTPNAVYETYFSYLMDIARHLVLPTLTLALVDIAFFVLITRTSLVEVMSEDFMLTARGKGLPRRTLVWRHGVRNALLPVMTASALYISGLVGGAIQVEVVYSWPGMGLLMYNSVLARDYAVLEAAFLVSSVEVILANFATDVLYRRLDPRVVVAQ</sequence>
<feature type="transmembrane region" description="Helical" evidence="7">
    <location>
        <begin position="286"/>
        <end position="307"/>
    </location>
</feature>
<dbReference type="AlphaFoldDB" id="A0A6J7BPG8"/>
<feature type="transmembrane region" description="Helical" evidence="7">
    <location>
        <begin position="133"/>
        <end position="161"/>
    </location>
</feature>
<evidence type="ECO:0000256" key="2">
    <source>
        <dbReference type="ARBA" id="ARBA00022448"/>
    </source>
</evidence>
<proteinExistence type="predicted"/>
<dbReference type="InterPro" id="IPR035906">
    <property type="entry name" value="MetI-like_sf"/>
</dbReference>
<dbReference type="GO" id="GO:0005886">
    <property type="term" value="C:plasma membrane"/>
    <property type="evidence" value="ECO:0007669"/>
    <property type="project" value="UniProtKB-SubCell"/>
</dbReference>
<evidence type="ECO:0000313" key="9">
    <source>
        <dbReference type="EMBL" id="CAB4847330.1"/>
    </source>
</evidence>
<protein>
    <submittedName>
        <fullName evidence="9">Unannotated protein</fullName>
    </submittedName>
</protein>
<feature type="transmembrane region" description="Helical" evidence="7">
    <location>
        <begin position="12"/>
        <end position="29"/>
    </location>
</feature>
<feature type="transmembrane region" description="Helical" evidence="7">
    <location>
        <begin position="99"/>
        <end position="121"/>
    </location>
</feature>